<keyword evidence="1" id="KW-0472">Membrane</keyword>
<dbReference type="KEGG" id="ssb:SSUBM407_1626"/>
<accession>A0A0H3N1A3</accession>
<protein>
    <submittedName>
        <fullName evidence="2">Membrane protein</fullName>
    </submittedName>
</protein>
<dbReference type="GeneID" id="8153823"/>
<dbReference type="Pfam" id="PF11683">
    <property type="entry name" value="DUF3278"/>
    <property type="match status" value="1"/>
</dbReference>
<dbReference type="AlphaFoldDB" id="A0A0H3N1A3"/>
<evidence type="ECO:0000313" key="2">
    <source>
        <dbReference type="EMBL" id="CAZ56482.1"/>
    </source>
</evidence>
<reference evidence="2 3" key="1">
    <citation type="journal article" date="2009" name="PLoS ONE">
        <title>Rapid evolution of virulence and drug resistance in the emerging zoonotic pathogen Streptococcus suis.</title>
        <authorList>
            <person name="Holden M.T.G."/>
            <person name="Hauser H."/>
            <person name="Sanders M."/>
            <person name="Ngo T.H."/>
            <person name="Cherevach I."/>
            <person name="Cronin A."/>
            <person name="Goodhead I."/>
            <person name="Mungall K."/>
            <person name="Quail M.A."/>
            <person name="Price C."/>
            <person name="Rabbinowitsch E."/>
            <person name="Sharp S."/>
            <person name="Croucher N.J."/>
            <person name="Chieu T.B."/>
            <person name="Mai N.T.H."/>
            <person name="Diep T.S."/>
            <person name="Chinh N.T."/>
            <person name="Kehoe M."/>
            <person name="Leigh J.A."/>
            <person name="Ward P.N."/>
            <person name="Dowson C.G."/>
            <person name="Whatmore A.M."/>
            <person name="Chanter N."/>
            <person name="Iversen P."/>
            <person name="Gottschalk M."/>
            <person name="Slater J.D."/>
            <person name="Smith H.E."/>
            <person name="Spratt B.G."/>
            <person name="Xu J."/>
            <person name="Ye C."/>
            <person name="Bentley S."/>
            <person name="Barrell B.G."/>
            <person name="Schultsz C."/>
            <person name="Maskell D.J."/>
            <person name="Parkhill J."/>
        </authorList>
    </citation>
    <scope>NUCLEOTIDE SEQUENCE [LARGE SCALE GENOMIC DNA]</scope>
    <source>
        <strain evidence="2 3">BM407</strain>
    </source>
</reference>
<keyword evidence="1" id="KW-0812">Transmembrane</keyword>
<dbReference type="RefSeq" id="WP_012027656.1">
    <property type="nucleotide sequence ID" value="NC_012926.1"/>
</dbReference>
<keyword evidence="1" id="KW-1133">Transmembrane helix</keyword>
<dbReference type="InterPro" id="IPR021697">
    <property type="entry name" value="DUF3278"/>
</dbReference>
<dbReference type="EMBL" id="FM252032">
    <property type="protein sequence ID" value="CAZ56482.1"/>
    <property type="molecule type" value="Genomic_DNA"/>
</dbReference>
<feature type="transmembrane region" description="Helical" evidence="1">
    <location>
        <begin position="146"/>
        <end position="164"/>
    </location>
</feature>
<feature type="transmembrane region" description="Helical" evidence="1">
    <location>
        <begin position="64"/>
        <end position="88"/>
    </location>
</feature>
<gene>
    <name evidence="2" type="ordered locus">SSUBM407_1626</name>
</gene>
<feature type="transmembrane region" description="Helical" evidence="1">
    <location>
        <begin position="109"/>
        <end position="131"/>
    </location>
</feature>
<dbReference type="HOGENOM" id="CLU_1517065_0_0_9"/>
<evidence type="ECO:0000313" key="3">
    <source>
        <dbReference type="Proteomes" id="UP000009077"/>
    </source>
</evidence>
<evidence type="ECO:0000256" key="1">
    <source>
        <dbReference type="SAM" id="Phobius"/>
    </source>
</evidence>
<organism evidence="2 3">
    <name type="scientific">Streptococcus suis (strain BM407)</name>
    <dbReference type="NCBI Taxonomy" id="568814"/>
    <lineage>
        <taxon>Bacteria</taxon>
        <taxon>Bacillati</taxon>
        <taxon>Bacillota</taxon>
        <taxon>Bacilli</taxon>
        <taxon>Lactobacillales</taxon>
        <taxon>Streptococcaceae</taxon>
        <taxon>Streptococcus</taxon>
    </lineage>
</organism>
<name>A0A0H3N1A3_STRS4</name>
<keyword evidence="3" id="KW-1185">Reference proteome</keyword>
<proteinExistence type="predicted"/>
<sequence length="177" mass="19944">MKDIFTKILNQATKDFYSISGPMDEMRLQESYRLSNTIVMIVFPILLIGNTIALLIALRQPEKVGFLLPLTNILIIGFTQALASHLALKNGISQSYEDEINVTKLNKSLVKSSRSTFFGAFLASTTAPAFYKEWSVFLEELTDPTLLLGRLIVAGAITFIHYYYCKKQLQKKILANK</sequence>
<dbReference type="PATRIC" id="fig|568814.3.peg.1663"/>
<feature type="transmembrane region" description="Helical" evidence="1">
    <location>
        <begin position="37"/>
        <end position="58"/>
    </location>
</feature>
<dbReference type="Proteomes" id="UP000009077">
    <property type="component" value="Chromosome"/>
</dbReference>